<gene>
    <name evidence="2" type="ORF">CEURO_LOCUS14350</name>
</gene>
<protein>
    <submittedName>
        <fullName evidence="2">Uncharacterized protein</fullName>
    </submittedName>
</protein>
<dbReference type="Proteomes" id="UP001152484">
    <property type="component" value="Unassembled WGS sequence"/>
</dbReference>
<keyword evidence="1" id="KW-0812">Transmembrane</keyword>
<evidence type="ECO:0000313" key="3">
    <source>
        <dbReference type="Proteomes" id="UP001152484"/>
    </source>
</evidence>
<keyword evidence="3" id="KW-1185">Reference proteome</keyword>
<feature type="transmembrane region" description="Helical" evidence="1">
    <location>
        <begin position="12"/>
        <end position="35"/>
    </location>
</feature>
<organism evidence="2 3">
    <name type="scientific">Cuscuta europaea</name>
    <name type="common">European dodder</name>
    <dbReference type="NCBI Taxonomy" id="41803"/>
    <lineage>
        <taxon>Eukaryota</taxon>
        <taxon>Viridiplantae</taxon>
        <taxon>Streptophyta</taxon>
        <taxon>Embryophyta</taxon>
        <taxon>Tracheophyta</taxon>
        <taxon>Spermatophyta</taxon>
        <taxon>Magnoliopsida</taxon>
        <taxon>eudicotyledons</taxon>
        <taxon>Gunneridae</taxon>
        <taxon>Pentapetalae</taxon>
        <taxon>asterids</taxon>
        <taxon>lamiids</taxon>
        <taxon>Solanales</taxon>
        <taxon>Convolvulaceae</taxon>
        <taxon>Cuscuteae</taxon>
        <taxon>Cuscuta</taxon>
        <taxon>Cuscuta subgen. Cuscuta</taxon>
    </lineage>
</organism>
<accession>A0A9P0ZDG1</accession>
<sequence length="123" mass="13604">MLKGSPLLLHFEGIQCTLFLSLGFFPTGFFLMRFLTRHLPMVDQKVSTLGPLLKTCITLLFFTSLHVSQGVGDWKSGGFSASVNQRSTNSKFFTKFTPLDDDISAHNSSLSPRVLSTREVGDS</sequence>
<keyword evidence="1" id="KW-0472">Membrane</keyword>
<name>A0A9P0ZDG1_CUSEU</name>
<dbReference type="AlphaFoldDB" id="A0A9P0ZDG1"/>
<evidence type="ECO:0000256" key="1">
    <source>
        <dbReference type="SAM" id="Phobius"/>
    </source>
</evidence>
<comment type="caution">
    <text evidence="2">The sequence shown here is derived from an EMBL/GenBank/DDBJ whole genome shotgun (WGS) entry which is preliminary data.</text>
</comment>
<reference evidence="2" key="1">
    <citation type="submission" date="2022-07" db="EMBL/GenBank/DDBJ databases">
        <authorList>
            <person name="Macas J."/>
            <person name="Novak P."/>
            <person name="Neumann P."/>
        </authorList>
    </citation>
    <scope>NUCLEOTIDE SEQUENCE</scope>
</reference>
<evidence type="ECO:0000313" key="2">
    <source>
        <dbReference type="EMBL" id="CAH9098688.1"/>
    </source>
</evidence>
<dbReference type="EMBL" id="CAMAPE010000036">
    <property type="protein sequence ID" value="CAH9098688.1"/>
    <property type="molecule type" value="Genomic_DNA"/>
</dbReference>
<keyword evidence="1" id="KW-1133">Transmembrane helix</keyword>
<proteinExistence type="predicted"/>